<evidence type="ECO:0000313" key="3">
    <source>
        <dbReference type="Proteomes" id="UP000503313"/>
    </source>
</evidence>
<feature type="transmembrane region" description="Helical" evidence="1">
    <location>
        <begin position="6"/>
        <end position="29"/>
    </location>
</feature>
<reference evidence="2 3" key="1">
    <citation type="submission" date="2020-05" db="EMBL/GenBank/DDBJ databases">
        <title>Complete genome sequencing of Campylobacter and Arcobacter type strains.</title>
        <authorList>
            <person name="Miller W.G."/>
            <person name="Yee E."/>
        </authorList>
    </citation>
    <scope>NUCLEOTIDE SEQUENCE [LARGE SCALE GENOMIC DNA]</scope>
    <source>
        <strain evidence="2 3">LMG 25694</strain>
    </source>
</reference>
<keyword evidence="1" id="KW-0472">Membrane</keyword>
<evidence type="ECO:0000256" key="1">
    <source>
        <dbReference type="SAM" id="Phobius"/>
    </source>
</evidence>
<name>A0AAE7BIC9_9BACT</name>
<dbReference type="EMBL" id="CP053835">
    <property type="protein sequence ID" value="QKF78422.1"/>
    <property type="molecule type" value="Genomic_DNA"/>
</dbReference>
<accession>A0AAE7BIC9</accession>
<keyword evidence="1" id="KW-1133">Transmembrane helix</keyword>
<dbReference type="InterPro" id="IPR012902">
    <property type="entry name" value="N_methyl_site"/>
</dbReference>
<keyword evidence="3" id="KW-1185">Reference proteome</keyword>
<gene>
    <name evidence="2" type="ORF">ADFLV_2434</name>
</gene>
<dbReference type="KEGG" id="adz:ADFLV_2434"/>
<protein>
    <submittedName>
        <fullName evidence="2">Uncharacterized protein</fullName>
    </submittedName>
</protein>
<dbReference type="NCBIfam" id="TIGR02532">
    <property type="entry name" value="IV_pilin_GFxxxE"/>
    <property type="match status" value="1"/>
</dbReference>
<keyword evidence="1" id="KW-0812">Transmembrane</keyword>
<dbReference type="AlphaFoldDB" id="A0AAE7BIC9"/>
<dbReference type="Proteomes" id="UP000503313">
    <property type="component" value="Chromosome"/>
</dbReference>
<organism evidence="2 3">
    <name type="scientific">Arcobacter defluvii</name>
    <dbReference type="NCBI Taxonomy" id="873191"/>
    <lineage>
        <taxon>Bacteria</taxon>
        <taxon>Pseudomonadati</taxon>
        <taxon>Campylobacterota</taxon>
        <taxon>Epsilonproteobacteria</taxon>
        <taxon>Campylobacterales</taxon>
        <taxon>Arcobacteraceae</taxon>
        <taxon>Arcobacter</taxon>
    </lineage>
</organism>
<proteinExistence type="predicted"/>
<evidence type="ECO:0000313" key="2">
    <source>
        <dbReference type="EMBL" id="QKF78422.1"/>
    </source>
</evidence>
<dbReference type="Pfam" id="PF07963">
    <property type="entry name" value="N_methyl"/>
    <property type="match status" value="1"/>
</dbReference>
<dbReference type="RefSeq" id="WP_129011775.1">
    <property type="nucleotide sequence ID" value="NZ_CP053835.1"/>
</dbReference>
<sequence>MQNKKAFTLMEVIISVVLLSVVMITLLQIKSENIFMVSKSDERAKINDYILMAIDFNDTIFDKNENINIENKYKFENEKLRAELKDIKVSIKDENLDSLTLESNHNSLNFTTYYRSFFMENSDIKKKIYTFKFEL</sequence>